<gene>
    <name evidence="3" type="ORF">BJ971_000040</name>
</gene>
<dbReference type="AlphaFoldDB" id="A0A7W7MMN5"/>
<proteinExistence type="predicted"/>
<feature type="compositionally biased region" description="Basic and acidic residues" evidence="1">
    <location>
        <begin position="1"/>
        <end position="17"/>
    </location>
</feature>
<dbReference type="Proteomes" id="UP000578112">
    <property type="component" value="Unassembled WGS sequence"/>
</dbReference>
<evidence type="ECO:0000313" key="3">
    <source>
        <dbReference type="EMBL" id="MBB4759484.1"/>
    </source>
</evidence>
<feature type="transmembrane region" description="Helical" evidence="2">
    <location>
        <begin position="69"/>
        <end position="89"/>
    </location>
</feature>
<dbReference type="RefSeq" id="WP_184988160.1">
    <property type="nucleotide sequence ID" value="NZ_BOMK01000034.1"/>
</dbReference>
<sequence>MAYDDTTYRRDTSDRAESNPAAYRAGVAAADYRTNRRDLDTEDVDLGGGEPPTEPLRGDGSDDGGRDRLGIHIGWEILLLLAVAAIAILQYRLDPTSLRRPALDTLLISGAAIGLLALGAGLTLRAGVPNLALGPIALAGALHFAENGDDGLVQAAVPALIIAAGGGLLVALFVIVLHVPGWITSLGAAMGVVVYDQLRTAPVAVQGGYDPSDHAFYLFGGFALLAVIGGALGTVTPIRRMVGRLRPSGDPAVRRGAAAALPVIAALVLSSAFAVSAGILMAAQSTAPIRPGTGLEWTGIAFGTALLAGTSAYGRRGGIFGTLLAVAGITLFIDYAERRDLDIALFAIAGCTIAAGLIVSRLVETYGRPLPVPAIGEDWNAAASTGTTWSPDMPETWATSTTPPETAVGRWDEGPWGSAR</sequence>
<evidence type="ECO:0000256" key="2">
    <source>
        <dbReference type="SAM" id="Phobius"/>
    </source>
</evidence>
<organism evidence="3 4">
    <name type="scientific">Actinoplanes digitatis</name>
    <dbReference type="NCBI Taxonomy" id="1868"/>
    <lineage>
        <taxon>Bacteria</taxon>
        <taxon>Bacillati</taxon>
        <taxon>Actinomycetota</taxon>
        <taxon>Actinomycetes</taxon>
        <taxon>Micromonosporales</taxon>
        <taxon>Micromonosporaceae</taxon>
        <taxon>Actinoplanes</taxon>
    </lineage>
</organism>
<feature type="transmembrane region" description="Helical" evidence="2">
    <location>
        <begin position="295"/>
        <end position="313"/>
    </location>
</feature>
<comment type="caution">
    <text evidence="3">The sequence shown here is derived from an EMBL/GenBank/DDBJ whole genome shotgun (WGS) entry which is preliminary data.</text>
</comment>
<keyword evidence="2" id="KW-0812">Transmembrane</keyword>
<feature type="transmembrane region" description="Helical" evidence="2">
    <location>
        <begin position="101"/>
        <end position="122"/>
    </location>
</feature>
<evidence type="ECO:0000313" key="4">
    <source>
        <dbReference type="Proteomes" id="UP000578112"/>
    </source>
</evidence>
<feature type="transmembrane region" description="Helical" evidence="2">
    <location>
        <begin position="157"/>
        <end position="183"/>
    </location>
</feature>
<feature type="transmembrane region" description="Helical" evidence="2">
    <location>
        <begin position="259"/>
        <end position="283"/>
    </location>
</feature>
<feature type="transmembrane region" description="Helical" evidence="2">
    <location>
        <begin position="320"/>
        <end position="337"/>
    </location>
</feature>
<dbReference type="EMBL" id="JACHNH010000001">
    <property type="protein sequence ID" value="MBB4759484.1"/>
    <property type="molecule type" value="Genomic_DNA"/>
</dbReference>
<protein>
    <recommendedName>
        <fullName evidence="5">ABC transporter permease</fullName>
    </recommendedName>
</protein>
<keyword evidence="4" id="KW-1185">Reference proteome</keyword>
<feature type="transmembrane region" description="Helical" evidence="2">
    <location>
        <begin position="215"/>
        <end position="238"/>
    </location>
</feature>
<evidence type="ECO:0000256" key="1">
    <source>
        <dbReference type="SAM" id="MobiDB-lite"/>
    </source>
</evidence>
<feature type="compositionally biased region" description="Low complexity" evidence="1">
    <location>
        <begin position="21"/>
        <end position="30"/>
    </location>
</feature>
<keyword evidence="2" id="KW-1133">Transmembrane helix</keyword>
<feature type="region of interest" description="Disordered" evidence="1">
    <location>
        <begin position="383"/>
        <end position="420"/>
    </location>
</feature>
<accession>A0A7W7MMN5</accession>
<name>A0A7W7MMN5_9ACTN</name>
<feature type="transmembrane region" description="Helical" evidence="2">
    <location>
        <begin position="128"/>
        <end position="145"/>
    </location>
</feature>
<feature type="transmembrane region" description="Helical" evidence="2">
    <location>
        <begin position="343"/>
        <end position="363"/>
    </location>
</feature>
<keyword evidence="2" id="KW-0472">Membrane</keyword>
<feature type="region of interest" description="Disordered" evidence="1">
    <location>
        <begin position="1"/>
        <end position="63"/>
    </location>
</feature>
<reference evidence="3 4" key="1">
    <citation type="submission" date="2020-08" db="EMBL/GenBank/DDBJ databases">
        <title>Sequencing the genomes of 1000 actinobacteria strains.</title>
        <authorList>
            <person name="Klenk H.-P."/>
        </authorList>
    </citation>
    <scope>NUCLEOTIDE SEQUENCE [LARGE SCALE GENOMIC DNA]</scope>
    <source>
        <strain evidence="3 4">DSM 43149</strain>
    </source>
</reference>
<evidence type="ECO:0008006" key="5">
    <source>
        <dbReference type="Google" id="ProtNLM"/>
    </source>
</evidence>